<evidence type="ECO:0008006" key="3">
    <source>
        <dbReference type="Google" id="ProtNLM"/>
    </source>
</evidence>
<organism evidence="1 2">
    <name type="scientific">Kribbella rubisoli</name>
    <dbReference type="NCBI Taxonomy" id="3075929"/>
    <lineage>
        <taxon>Bacteria</taxon>
        <taxon>Bacillati</taxon>
        <taxon>Actinomycetota</taxon>
        <taxon>Actinomycetes</taxon>
        <taxon>Propionibacteriales</taxon>
        <taxon>Kribbellaceae</taxon>
        <taxon>Kribbella</taxon>
    </lineage>
</organism>
<dbReference type="AlphaFoldDB" id="A0A4Q7XCH0"/>
<dbReference type="OrthoDB" id="7946528at2"/>
<evidence type="ECO:0000313" key="1">
    <source>
        <dbReference type="EMBL" id="RZU20259.1"/>
    </source>
</evidence>
<dbReference type="EMBL" id="SHKR01000011">
    <property type="protein sequence ID" value="RZU20259.1"/>
    <property type="molecule type" value="Genomic_DNA"/>
</dbReference>
<evidence type="ECO:0000313" key="2">
    <source>
        <dbReference type="Proteomes" id="UP000292027"/>
    </source>
</evidence>
<name>A0A4Q7XCH0_9ACTN</name>
<protein>
    <recommendedName>
        <fullName evidence="3">GrpB family protein</fullName>
    </recommendedName>
</protein>
<dbReference type="Proteomes" id="UP000292027">
    <property type="component" value="Unassembled WGS sequence"/>
</dbReference>
<dbReference type="RefSeq" id="WP_130442752.1">
    <property type="nucleotide sequence ID" value="NZ_SHKR01000011.1"/>
</dbReference>
<proteinExistence type="predicted"/>
<sequence length="171" mass="18874">MSLVAQALALALQAEAQSLYTQLDLATAFPWPPVLIGSALSGLMVDRDLDIMFDAPNATAPTILKGLTTVATRVHLLTADFRDERSDRRPTPALTDERFYAVLHTPTWKIDLTFWLHVVDHPHVADALRLKAATKEQRLRILQLKAEHRDRNSSQIYAAVLDGGVPPASST</sequence>
<accession>A0A4Q7XCH0</accession>
<keyword evidence="2" id="KW-1185">Reference proteome</keyword>
<reference evidence="1 2" key="1">
    <citation type="journal article" date="2015" name="Stand. Genomic Sci.">
        <title>Genomic Encyclopedia of Bacterial and Archaeal Type Strains, Phase III: the genomes of soil and plant-associated and newly described type strains.</title>
        <authorList>
            <person name="Whitman W.B."/>
            <person name="Woyke T."/>
            <person name="Klenk H.P."/>
            <person name="Zhou Y."/>
            <person name="Lilburn T.G."/>
            <person name="Beck B.J."/>
            <person name="De Vos P."/>
            <person name="Vandamme P."/>
            <person name="Eisen J.A."/>
            <person name="Garrity G."/>
            <person name="Hugenholtz P."/>
            <person name="Kyrpides N.C."/>
        </authorList>
    </citation>
    <scope>NUCLEOTIDE SEQUENCE [LARGE SCALE GENOMIC DNA]</scope>
    <source>
        <strain evidence="1 2">VKM Ac-2540</strain>
    </source>
</reference>
<comment type="caution">
    <text evidence="1">The sequence shown here is derived from an EMBL/GenBank/DDBJ whole genome shotgun (WGS) entry which is preliminary data.</text>
</comment>
<gene>
    <name evidence="1" type="ORF">EV645_2489</name>
</gene>